<accession>A0A0V1N896</accession>
<dbReference type="Proteomes" id="UP000054843">
    <property type="component" value="Unassembled WGS sequence"/>
</dbReference>
<dbReference type="EMBL" id="JYDO01000003">
    <property type="protein sequence ID" value="KRZ80226.1"/>
    <property type="molecule type" value="Genomic_DNA"/>
</dbReference>
<evidence type="ECO:0000313" key="1">
    <source>
        <dbReference type="EMBL" id="KRZ80226.1"/>
    </source>
</evidence>
<evidence type="ECO:0000313" key="2">
    <source>
        <dbReference type="Proteomes" id="UP000054843"/>
    </source>
</evidence>
<keyword evidence="2" id="KW-1185">Reference proteome</keyword>
<protein>
    <submittedName>
        <fullName evidence="1">Uncharacterized protein</fullName>
    </submittedName>
</protein>
<sequence>MLNAKDHLPPGEAVNLSLFVGRRMVAEYVLRRCLNLLDRKLPSSRPSFTAAQCEYELFHFAYKSFHIYPLLQQNTEMRQRCKEGSSAVDFVLSIVNFM</sequence>
<comment type="caution">
    <text evidence="1">The sequence shown here is derived from an EMBL/GenBank/DDBJ whole genome shotgun (WGS) entry which is preliminary data.</text>
</comment>
<reference evidence="1 2" key="1">
    <citation type="submission" date="2015-01" db="EMBL/GenBank/DDBJ databases">
        <title>Evolution of Trichinella species and genotypes.</title>
        <authorList>
            <person name="Korhonen P.K."/>
            <person name="Edoardo P."/>
            <person name="Giuseppe L.R."/>
            <person name="Gasser R.B."/>
        </authorList>
    </citation>
    <scope>NUCLEOTIDE SEQUENCE [LARGE SCALE GENOMIC DNA]</scope>
    <source>
        <strain evidence="1">ISS1980</strain>
    </source>
</reference>
<name>A0A0V1N896_9BILA</name>
<proteinExistence type="predicted"/>
<dbReference type="AlphaFoldDB" id="A0A0V1N896"/>
<gene>
    <name evidence="1" type="ORF">T10_963</name>
</gene>
<organism evidence="1 2">
    <name type="scientific">Trichinella papuae</name>
    <dbReference type="NCBI Taxonomy" id="268474"/>
    <lineage>
        <taxon>Eukaryota</taxon>
        <taxon>Metazoa</taxon>
        <taxon>Ecdysozoa</taxon>
        <taxon>Nematoda</taxon>
        <taxon>Enoplea</taxon>
        <taxon>Dorylaimia</taxon>
        <taxon>Trichinellida</taxon>
        <taxon>Trichinellidae</taxon>
        <taxon>Trichinella</taxon>
    </lineage>
</organism>